<evidence type="ECO:0000256" key="1">
    <source>
        <dbReference type="SAM" id="SignalP"/>
    </source>
</evidence>
<accession>A0AAU9WFM6</accession>
<dbReference type="AlphaFoldDB" id="A0AAU9WFM6"/>
<dbReference type="Gene3D" id="3.50.4.10">
    <property type="entry name" value="Hepatocyte Growth Factor"/>
    <property type="match status" value="1"/>
</dbReference>
<dbReference type="Proteomes" id="UP001159428">
    <property type="component" value="Unassembled WGS sequence"/>
</dbReference>
<keyword evidence="4" id="KW-1185">Reference proteome</keyword>
<proteinExistence type="predicted"/>
<feature type="signal peptide" evidence="1">
    <location>
        <begin position="1"/>
        <end position="21"/>
    </location>
</feature>
<dbReference type="SUPFAM" id="SSF57414">
    <property type="entry name" value="Hairpin loop containing domain-like"/>
    <property type="match status" value="1"/>
</dbReference>
<feature type="domain" description="Apple" evidence="2">
    <location>
        <begin position="22"/>
        <end position="110"/>
    </location>
</feature>
<gene>
    <name evidence="3" type="ORF">PMEA_00004636</name>
</gene>
<evidence type="ECO:0000313" key="3">
    <source>
        <dbReference type="EMBL" id="CAH3112745.1"/>
    </source>
</evidence>
<dbReference type="InterPro" id="IPR003609">
    <property type="entry name" value="Pan_app"/>
</dbReference>
<evidence type="ECO:0000313" key="4">
    <source>
        <dbReference type="Proteomes" id="UP001159428"/>
    </source>
</evidence>
<dbReference type="Pfam" id="PF00024">
    <property type="entry name" value="PAN_1"/>
    <property type="match status" value="1"/>
</dbReference>
<reference evidence="3 4" key="1">
    <citation type="submission" date="2022-05" db="EMBL/GenBank/DDBJ databases">
        <authorList>
            <consortium name="Genoscope - CEA"/>
            <person name="William W."/>
        </authorList>
    </citation>
    <scope>NUCLEOTIDE SEQUENCE [LARGE SCALE GENOMIC DNA]</scope>
</reference>
<sequence length="128" mass="14788">MTYLEICTSLLFLFLVSYTQECPHRPSLNGYRYKNTKLKGHEINNLKGALSPYTCADACLRDPRCRSFNFKRKRDSSDINECTISDINNEKAKSGEVQEDFETDFYDVGYEALQKVRLTHDLVKFVVG</sequence>
<keyword evidence="1" id="KW-0732">Signal</keyword>
<name>A0AAU9WFM6_9CNID</name>
<feature type="chain" id="PRO_5043930905" description="Apple domain-containing protein" evidence="1">
    <location>
        <begin position="22"/>
        <end position="128"/>
    </location>
</feature>
<dbReference type="PROSITE" id="PS50948">
    <property type="entry name" value="PAN"/>
    <property type="match status" value="1"/>
</dbReference>
<comment type="caution">
    <text evidence="3">The sequence shown here is derived from an EMBL/GenBank/DDBJ whole genome shotgun (WGS) entry which is preliminary data.</text>
</comment>
<dbReference type="SMART" id="SM00473">
    <property type="entry name" value="PAN_AP"/>
    <property type="match status" value="1"/>
</dbReference>
<evidence type="ECO:0000259" key="2">
    <source>
        <dbReference type="PROSITE" id="PS50948"/>
    </source>
</evidence>
<dbReference type="EMBL" id="CALNXJ010000013">
    <property type="protein sequence ID" value="CAH3112745.1"/>
    <property type="molecule type" value="Genomic_DNA"/>
</dbReference>
<protein>
    <recommendedName>
        <fullName evidence="2">Apple domain-containing protein</fullName>
    </recommendedName>
</protein>
<organism evidence="3 4">
    <name type="scientific">Pocillopora meandrina</name>
    <dbReference type="NCBI Taxonomy" id="46732"/>
    <lineage>
        <taxon>Eukaryota</taxon>
        <taxon>Metazoa</taxon>
        <taxon>Cnidaria</taxon>
        <taxon>Anthozoa</taxon>
        <taxon>Hexacorallia</taxon>
        <taxon>Scleractinia</taxon>
        <taxon>Astrocoeniina</taxon>
        <taxon>Pocilloporidae</taxon>
        <taxon>Pocillopora</taxon>
    </lineage>
</organism>